<keyword evidence="4" id="KW-0150">Chloroplast</keyword>
<evidence type="ECO:0000256" key="1">
    <source>
        <dbReference type="ARBA" id="ARBA00004229"/>
    </source>
</evidence>
<protein>
    <recommendedName>
        <fullName evidence="3">Uncharacterized protein ycf72</fullName>
    </recommendedName>
</protein>
<evidence type="ECO:0000256" key="2">
    <source>
        <dbReference type="ARBA" id="ARBA00009599"/>
    </source>
</evidence>
<dbReference type="InterPro" id="IPR038860">
    <property type="entry name" value="YCF72"/>
</dbReference>
<organism evidence="6 7">
    <name type="scientific">Cynara cardunculus var. scolymus</name>
    <name type="common">Globe artichoke</name>
    <name type="synonym">Cynara scolymus</name>
    <dbReference type="NCBI Taxonomy" id="59895"/>
    <lineage>
        <taxon>Eukaryota</taxon>
        <taxon>Viridiplantae</taxon>
        <taxon>Streptophyta</taxon>
        <taxon>Embryophyta</taxon>
        <taxon>Tracheophyta</taxon>
        <taxon>Spermatophyta</taxon>
        <taxon>Magnoliopsida</taxon>
        <taxon>eudicotyledons</taxon>
        <taxon>Gunneridae</taxon>
        <taxon>Pentapetalae</taxon>
        <taxon>asterids</taxon>
        <taxon>campanulids</taxon>
        <taxon>Asterales</taxon>
        <taxon>Asteraceae</taxon>
        <taxon>Carduoideae</taxon>
        <taxon>Cardueae</taxon>
        <taxon>Carduinae</taxon>
        <taxon>Cynara</taxon>
    </lineage>
</organism>
<feature type="non-terminal residue" evidence="6">
    <location>
        <position position="1"/>
    </location>
</feature>
<dbReference type="Gramene" id="KVI08583">
    <property type="protein sequence ID" value="KVI08583"/>
    <property type="gene ID" value="Ccrd_013049"/>
</dbReference>
<comment type="caution">
    <text evidence="6">The sequence shown here is derived from an EMBL/GenBank/DDBJ whole genome shotgun (WGS) entry which is preliminary data.</text>
</comment>
<evidence type="ECO:0000256" key="4">
    <source>
        <dbReference type="ARBA" id="ARBA00022528"/>
    </source>
</evidence>
<comment type="subcellular location">
    <subcellularLocation>
        <location evidence="1">Plastid</location>
        <location evidence="1">Chloroplast</location>
    </subcellularLocation>
</comment>
<evidence type="ECO:0000256" key="5">
    <source>
        <dbReference type="ARBA" id="ARBA00022640"/>
    </source>
</evidence>
<dbReference type="GO" id="GO:0009507">
    <property type="term" value="C:chloroplast"/>
    <property type="evidence" value="ECO:0007669"/>
    <property type="project" value="UniProtKB-SubCell"/>
</dbReference>
<dbReference type="PANTHER" id="PTHR37377">
    <property type="entry name" value="RIBULOSE BISPHOSPHATE CARBOXYLASE LARGE CHAIN"/>
    <property type="match status" value="1"/>
</dbReference>
<dbReference type="Proteomes" id="UP000243975">
    <property type="component" value="Unassembled WGS sequence"/>
</dbReference>
<dbReference type="EMBL" id="LEKV01001104">
    <property type="protein sequence ID" value="KVI08583.1"/>
    <property type="molecule type" value="Genomic_DNA"/>
</dbReference>
<proteinExistence type="inferred from homology"/>
<reference evidence="6 7" key="1">
    <citation type="journal article" date="2016" name="Sci. Rep.">
        <title>The genome sequence of the outbreeding globe artichoke constructed de novo incorporating a phase-aware low-pass sequencing strategy of F1 progeny.</title>
        <authorList>
            <person name="Scaglione D."/>
            <person name="Reyes-Chin-Wo S."/>
            <person name="Acquadro A."/>
            <person name="Froenicke L."/>
            <person name="Portis E."/>
            <person name="Beitel C."/>
            <person name="Tirone M."/>
            <person name="Mauro R."/>
            <person name="Lo Monaco A."/>
            <person name="Mauromicale G."/>
            <person name="Faccioli P."/>
            <person name="Cattivelli L."/>
            <person name="Rieseberg L."/>
            <person name="Michelmore R."/>
            <person name="Lanteri S."/>
        </authorList>
    </citation>
    <scope>NUCLEOTIDE SEQUENCE [LARGE SCALE GENOMIC DNA]</scope>
    <source>
        <strain evidence="6">2C</strain>
    </source>
</reference>
<dbReference type="AlphaFoldDB" id="A0A118K560"/>
<gene>
    <name evidence="6" type="ORF">Ccrd_013049</name>
</gene>
<evidence type="ECO:0000313" key="7">
    <source>
        <dbReference type="Proteomes" id="UP000243975"/>
    </source>
</evidence>
<dbReference type="PANTHER" id="PTHR37377:SF2">
    <property type="entry name" value="SMALL RIBOSOMAL SUBUNIT PROTEIN US2C"/>
    <property type="match status" value="1"/>
</dbReference>
<evidence type="ECO:0000256" key="3">
    <source>
        <dbReference type="ARBA" id="ARBA00021519"/>
    </source>
</evidence>
<keyword evidence="7" id="KW-1185">Reference proteome</keyword>
<evidence type="ECO:0000313" key="6">
    <source>
        <dbReference type="EMBL" id="KVI08583.1"/>
    </source>
</evidence>
<accession>A0A118K560</accession>
<sequence>EERNYIFSHIYYGDEESNYHYIYSFFCFFFQVQDNPKRLCFFLPIEALPSPVTIPIWMIRLKLLWFTPTFTTCLTIAEQFLNTKRTSPEGNFNVADFPSFAIIFATVPAALANCPPFP</sequence>
<keyword evidence="5" id="KW-0934">Plastid</keyword>
<name>A0A118K560_CYNCS</name>
<comment type="similarity">
    <text evidence="2">Belongs to the ycf72 family.</text>
</comment>
<feature type="non-terminal residue" evidence="6">
    <location>
        <position position="118"/>
    </location>
</feature>